<dbReference type="Gene3D" id="3.20.20.70">
    <property type="entry name" value="Aldolase class I"/>
    <property type="match status" value="1"/>
</dbReference>
<dbReference type="Proteomes" id="UP000053558">
    <property type="component" value="Unassembled WGS sequence"/>
</dbReference>
<evidence type="ECO:0000313" key="3">
    <source>
        <dbReference type="Proteomes" id="UP000053558"/>
    </source>
</evidence>
<dbReference type="KEGG" id="cput:CONPUDRAFT_130418"/>
<organism evidence="2 3">
    <name type="scientific">Coniophora puteana (strain RWD-64-598)</name>
    <name type="common">Brown rot fungus</name>
    <dbReference type="NCBI Taxonomy" id="741705"/>
    <lineage>
        <taxon>Eukaryota</taxon>
        <taxon>Fungi</taxon>
        <taxon>Dikarya</taxon>
        <taxon>Basidiomycota</taxon>
        <taxon>Agaricomycotina</taxon>
        <taxon>Agaricomycetes</taxon>
        <taxon>Agaricomycetidae</taxon>
        <taxon>Boletales</taxon>
        <taxon>Coniophorineae</taxon>
        <taxon>Coniophoraceae</taxon>
        <taxon>Coniophora</taxon>
    </lineage>
</organism>
<comment type="caution">
    <text evidence="2">The sequence shown here is derived from an EMBL/GenBank/DDBJ whole genome shotgun (WGS) entry which is preliminary data.</text>
</comment>
<feature type="domain" description="NADH:flavin oxidoreductase/NADH oxidase N-terminal" evidence="1">
    <location>
        <begin position="9"/>
        <end position="347"/>
    </location>
</feature>
<dbReference type="CDD" id="cd02933">
    <property type="entry name" value="OYE_like_FMN"/>
    <property type="match status" value="1"/>
</dbReference>
<keyword evidence="3" id="KW-1185">Reference proteome</keyword>
<reference evidence="3" key="1">
    <citation type="journal article" date="2012" name="Science">
        <title>The Paleozoic origin of enzymatic lignin decomposition reconstructed from 31 fungal genomes.</title>
        <authorList>
            <person name="Floudas D."/>
            <person name="Binder M."/>
            <person name="Riley R."/>
            <person name="Barry K."/>
            <person name="Blanchette R.A."/>
            <person name="Henrissat B."/>
            <person name="Martinez A.T."/>
            <person name="Otillar R."/>
            <person name="Spatafora J.W."/>
            <person name="Yadav J.S."/>
            <person name="Aerts A."/>
            <person name="Benoit I."/>
            <person name="Boyd A."/>
            <person name="Carlson A."/>
            <person name="Copeland A."/>
            <person name="Coutinho P.M."/>
            <person name="de Vries R.P."/>
            <person name="Ferreira P."/>
            <person name="Findley K."/>
            <person name="Foster B."/>
            <person name="Gaskell J."/>
            <person name="Glotzer D."/>
            <person name="Gorecki P."/>
            <person name="Heitman J."/>
            <person name="Hesse C."/>
            <person name="Hori C."/>
            <person name="Igarashi K."/>
            <person name="Jurgens J.A."/>
            <person name="Kallen N."/>
            <person name="Kersten P."/>
            <person name="Kohler A."/>
            <person name="Kuees U."/>
            <person name="Kumar T.K.A."/>
            <person name="Kuo A."/>
            <person name="LaButti K."/>
            <person name="Larrondo L.F."/>
            <person name="Lindquist E."/>
            <person name="Ling A."/>
            <person name="Lombard V."/>
            <person name="Lucas S."/>
            <person name="Lundell T."/>
            <person name="Martin R."/>
            <person name="McLaughlin D.J."/>
            <person name="Morgenstern I."/>
            <person name="Morin E."/>
            <person name="Murat C."/>
            <person name="Nagy L.G."/>
            <person name="Nolan M."/>
            <person name="Ohm R.A."/>
            <person name="Patyshakuliyeva A."/>
            <person name="Rokas A."/>
            <person name="Ruiz-Duenas F.J."/>
            <person name="Sabat G."/>
            <person name="Salamov A."/>
            <person name="Samejima M."/>
            <person name="Schmutz J."/>
            <person name="Slot J.C."/>
            <person name="St John F."/>
            <person name="Stenlid J."/>
            <person name="Sun H."/>
            <person name="Sun S."/>
            <person name="Syed K."/>
            <person name="Tsang A."/>
            <person name="Wiebenga A."/>
            <person name="Young D."/>
            <person name="Pisabarro A."/>
            <person name="Eastwood D.C."/>
            <person name="Martin F."/>
            <person name="Cullen D."/>
            <person name="Grigoriev I.V."/>
            <person name="Hibbett D.S."/>
        </authorList>
    </citation>
    <scope>NUCLEOTIDE SEQUENCE [LARGE SCALE GENOMIC DNA]</scope>
    <source>
        <strain evidence="3">RWD-64-598 SS2</strain>
    </source>
</reference>
<evidence type="ECO:0000259" key="1">
    <source>
        <dbReference type="Pfam" id="PF00724"/>
    </source>
</evidence>
<protein>
    <submittedName>
        <fullName evidence="2">NADH:flavin oxidoreductase/NADH oxidase</fullName>
    </submittedName>
</protein>
<dbReference type="GeneID" id="19200263"/>
<evidence type="ECO:0000313" key="2">
    <source>
        <dbReference type="EMBL" id="EIW76974.1"/>
    </source>
</evidence>
<dbReference type="SUPFAM" id="SSF51395">
    <property type="entry name" value="FMN-linked oxidoreductases"/>
    <property type="match status" value="1"/>
</dbReference>
<dbReference type="InterPro" id="IPR013785">
    <property type="entry name" value="Aldolase_TIM"/>
</dbReference>
<dbReference type="RefSeq" id="XP_007773278.1">
    <property type="nucleotide sequence ID" value="XM_007775088.1"/>
</dbReference>
<dbReference type="AlphaFoldDB" id="A0A5M3MDQ4"/>
<dbReference type="OMA" id="FPQPHAM"/>
<dbReference type="GO" id="GO:0003959">
    <property type="term" value="F:NADPH dehydrogenase activity"/>
    <property type="evidence" value="ECO:0007669"/>
    <property type="project" value="TreeGrafter"/>
</dbReference>
<name>A0A5M3MDQ4_CONPW</name>
<dbReference type="OrthoDB" id="276546at2759"/>
<dbReference type="InterPro" id="IPR045247">
    <property type="entry name" value="Oye-like"/>
</dbReference>
<dbReference type="PANTHER" id="PTHR22893:SF91">
    <property type="entry name" value="NADPH DEHYDROGENASE 2-RELATED"/>
    <property type="match status" value="1"/>
</dbReference>
<accession>A0A5M3MDQ4</accession>
<proteinExistence type="predicted"/>
<dbReference type="EMBL" id="JH711585">
    <property type="protein sequence ID" value="EIW76974.1"/>
    <property type="molecule type" value="Genomic_DNA"/>
</dbReference>
<dbReference type="InterPro" id="IPR001155">
    <property type="entry name" value="OxRdtase_FMN_N"/>
</dbReference>
<gene>
    <name evidence="2" type="ORF">CONPUDRAFT_130418</name>
</gene>
<dbReference type="PANTHER" id="PTHR22893">
    <property type="entry name" value="NADH OXIDOREDUCTASE-RELATED"/>
    <property type="match status" value="1"/>
</dbReference>
<sequence length="375" mass="41325">MTISPVPALFQPLRVGNLDLKHRVVLAPLTRLRNDANHVPGPQAATYYSQRASTPGTLLISEGTAIAPRAGGWPHLPGIWSDAHIAAWKEVTTAVHAKGSYIFCQIAAIGRAAHAKALQEQGYDVVSSSDLPYTDESGAVTIPRYLTVDEIQEYPRLFAQAAENAIAAGFDGIELHGANGYFIDQFLQDTVNNRTDEYGGSVESRARLPLEIVDAVSKAIGSSRVGFRMSPWVDIQDMGMKDPVPTFSYLACQLKKRSIAYIHVIEPRPHLFSPEDGDKSKWDPNVTNISNDFLRKIWADLPYITADGNTRESALRDAEAKGGLYAFGRLYISNPDLPRRLKDDLPLTLPDRSKFYMAGNMTAEGYTDWPFASET</sequence>
<dbReference type="GO" id="GO:0010181">
    <property type="term" value="F:FMN binding"/>
    <property type="evidence" value="ECO:0007669"/>
    <property type="project" value="InterPro"/>
</dbReference>
<dbReference type="Pfam" id="PF00724">
    <property type="entry name" value="Oxidored_FMN"/>
    <property type="match status" value="1"/>
</dbReference>